<dbReference type="InterPro" id="IPR040836">
    <property type="entry name" value="SAVED"/>
</dbReference>
<reference evidence="2" key="1">
    <citation type="submission" date="2021-09" db="EMBL/GenBank/DDBJ databases">
        <title>Genome of Aequorivita sp. strain F47161.</title>
        <authorList>
            <person name="Wang Y."/>
        </authorList>
    </citation>
    <scope>NUCLEOTIDE SEQUENCE</scope>
    <source>
        <strain evidence="2">F47161</strain>
    </source>
</reference>
<name>A0A9X1QWM1_9FLAO</name>
<accession>A0A9X1QWM1</accession>
<keyword evidence="3" id="KW-1185">Reference proteome</keyword>
<gene>
    <name evidence="2" type="ORF">K8089_13730</name>
</gene>
<evidence type="ECO:0000313" key="3">
    <source>
        <dbReference type="Proteomes" id="UP001139461"/>
    </source>
</evidence>
<dbReference type="NCBIfam" id="NF033611">
    <property type="entry name" value="SAVED"/>
    <property type="match status" value="1"/>
</dbReference>
<organism evidence="2 3">
    <name type="scientific">Aequorivita vitellina</name>
    <dbReference type="NCBI Taxonomy" id="2874475"/>
    <lineage>
        <taxon>Bacteria</taxon>
        <taxon>Pseudomonadati</taxon>
        <taxon>Bacteroidota</taxon>
        <taxon>Flavobacteriia</taxon>
        <taxon>Flavobacteriales</taxon>
        <taxon>Flavobacteriaceae</taxon>
        <taxon>Aequorivita</taxon>
    </lineage>
</organism>
<protein>
    <submittedName>
        <fullName evidence="2">SAVED domain-containing protein</fullName>
    </submittedName>
</protein>
<feature type="domain" description="SMODS-associated and fused to various effectors" evidence="1">
    <location>
        <begin position="191"/>
        <end position="382"/>
    </location>
</feature>
<sequence length="382" mass="44028">MSVAKKNIERVRKAVPRGIARKLWVKSGGRCQYTDCNKPLWKDELMQRDMNKAYISHIIAAKDDGPRGEKVLSEKLELSFDNLLLLCDECHNRIDKAQLNGHPKQILIKMKKDHELRIELLTGLQEEKKSHLLFYTCKIGAFLPTITFKEASAAIIPEYFPVSDNPIEIGMGFNTISDDMDDFWIFQNQQLEEAFNQKVRPLLDKGVNHFSVFGIAPQPLLIKLGTLLSELAVAEIYQSHREPKQTWKWQNDMYNIDVKLLEPQAIKTKVALIISLSDKVNYERIHKVLGADVSIWEITVPEPNRNILKNKETLEKFKNQVRNAFSNIRKIYGQDSEIHLFPVMPNSCAIEAGRVWMPKVDLPLIIYDQNNNRNGFYKALTI</sequence>
<dbReference type="EMBL" id="JAIRBA010000032">
    <property type="protein sequence ID" value="MCG2420085.1"/>
    <property type="molecule type" value="Genomic_DNA"/>
</dbReference>
<dbReference type="Proteomes" id="UP001139461">
    <property type="component" value="Unassembled WGS sequence"/>
</dbReference>
<dbReference type="AlphaFoldDB" id="A0A9X1QWM1"/>
<dbReference type="RefSeq" id="WP_237603868.1">
    <property type="nucleotide sequence ID" value="NZ_JAIRBA010000032.1"/>
</dbReference>
<dbReference type="Pfam" id="PF18145">
    <property type="entry name" value="SAVED"/>
    <property type="match status" value="1"/>
</dbReference>
<evidence type="ECO:0000259" key="1">
    <source>
        <dbReference type="Pfam" id="PF18145"/>
    </source>
</evidence>
<evidence type="ECO:0000313" key="2">
    <source>
        <dbReference type="EMBL" id="MCG2420085.1"/>
    </source>
</evidence>
<comment type="caution">
    <text evidence="2">The sequence shown here is derived from an EMBL/GenBank/DDBJ whole genome shotgun (WGS) entry which is preliminary data.</text>
</comment>
<proteinExistence type="predicted"/>